<evidence type="ECO:0000256" key="3">
    <source>
        <dbReference type="ARBA" id="ARBA00022989"/>
    </source>
</evidence>
<feature type="transmembrane region" description="Helical" evidence="6">
    <location>
        <begin position="42"/>
        <end position="63"/>
    </location>
</feature>
<reference evidence="8 9" key="1">
    <citation type="journal article" date="2021" name="Nat. Commun.">
        <title>Genetic determinants of endophytism in the Arabidopsis root mycobiome.</title>
        <authorList>
            <person name="Mesny F."/>
            <person name="Miyauchi S."/>
            <person name="Thiergart T."/>
            <person name="Pickel B."/>
            <person name="Atanasova L."/>
            <person name="Karlsson M."/>
            <person name="Huettel B."/>
            <person name="Barry K.W."/>
            <person name="Haridas S."/>
            <person name="Chen C."/>
            <person name="Bauer D."/>
            <person name="Andreopoulos W."/>
            <person name="Pangilinan J."/>
            <person name="LaButti K."/>
            <person name="Riley R."/>
            <person name="Lipzen A."/>
            <person name="Clum A."/>
            <person name="Drula E."/>
            <person name="Henrissat B."/>
            <person name="Kohler A."/>
            <person name="Grigoriev I.V."/>
            <person name="Martin F.M."/>
            <person name="Hacquard S."/>
        </authorList>
    </citation>
    <scope>NUCLEOTIDE SEQUENCE [LARGE SCALE GENOMIC DNA]</scope>
    <source>
        <strain evidence="8 9">MPI-SDFR-AT-0080</strain>
    </source>
</reference>
<feature type="domain" description="Rhodopsin" evidence="7">
    <location>
        <begin position="26"/>
        <end position="268"/>
    </location>
</feature>
<evidence type="ECO:0000256" key="1">
    <source>
        <dbReference type="ARBA" id="ARBA00004141"/>
    </source>
</evidence>
<dbReference type="Pfam" id="PF20684">
    <property type="entry name" value="Fung_rhodopsin"/>
    <property type="match status" value="1"/>
</dbReference>
<protein>
    <recommendedName>
        <fullName evidence="7">Rhodopsin domain-containing protein</fullName>
    </recommendedName>
</protein>
<comment type="similarity">
    <text evidence="5">Belongs to the SAT4 family.</text>
</comment>
<dbReference type="InterPro" id="IPR052337">
    <property type="entry name" value="SAT4-like"/>
</dbReference>
<evidence type="ECO:0000313" key="9">
    <source>
        <dbReference type="Proteomes" id="UP000774617"/>
    </source>
</evidence>
<evidence type="ECO:0000256" key="5">
    <source>
        <dbReference type="ARBA" id="ARBA00038359"/>
    </source>
</evidence>
<sequence>MVKEAGRQLIVIVAVLTVLSYISFALRCYVRWMWKKWGPDDSCMVAATLLITWLAACCISGALHGFGMKDEDFTSGNAQVTKALLDVFIVFLAYLISTLIVKVSIAAQLIRIASSRPSYVWFLRSLMGVYFCFILGECIYFLLRCRPLKYSWDKTIPGGKCDSARTLSNTGYAVLSFNILTDWMCALLPIPLLWNLNINRNAKIAAGALLSLGIFASICAIVRLKFVINLAVSKDYLYNFTPIATWSFIEVGVGMIACNLMTLRPLVTRLFSPGGIPAADNNDHPPTIGRAKRRVPGWLSGHYPTWHSRHAGAIELNDDSTGSVHAAFELGHMQRTQSESNTRESESMRVILRDNSAAIGDFRIRREVEAH</sequence>
<dbReference type="InterPro" id="IPR049326">
    <property type="entry name" value="Rhodopsin_dom_fungi"/>
</dbReference>
<evidence type="ECO:0000313" key="8">
    <source>
        <dbReference type="EMBL" id="KAH7034003.1"/>
    </source>
</evidence>
<keyword evidence="3 6" id="KW-1133">Transmembrane helix</keyword>
<proteinExistence type="inferred from homology"/>
<organism evidence="8 9">
    <name type="scientific">Macrophomina phaseolina</name>
    <dbReference type="NCBI Taxonomy" id="35725"/>
    <lineage>
        <taxon>Eukaryota</taxon>
        <taxon>Fungi</taxon>
        <taxon>Dikarya</taxon>
        <taxon>Ascomycota</taxon>
        <taxon>Pezizomycotina</taxon>
        <taxon>Dothideomycetes</taxon>
        <taxon>Dothideomycetes incertae sedis</taxon>
        <taxon>Botryosphaeriales</taxon>
        <taxon>Botryosphaeriaceae</taxon>
        <taxon>Macrophomina</taxon>
    </lineage>
</organism>
<gene>
    <name evidence="8" type="ORF">B0J12DRAFT_607930</name>
</gene>
<feature type="transmembrane region" description="Helical" evidence="6">
    <location>
        <begin position="119"/>
        <end position="143"/>
    </location>
</feature>
<feature type="transmembrane region" description="Helical" evidence="6">
    <location>
        <begin position="172"/>
        <end position="192"/>
    </location>
</feature>
<comment type="caution">
    <text evidence="8">The sequence shown here is derived from an EMBL/GenBank/DDBJ whole genome shotgun (WGS) entry which is preliminary data.</text>
</comment>
<evidence type="ECO:0000256" key="6">
    <source>
        <dbReference type="SAM" id="Phobius"/>
    </source>
</evidence>
<feature type="transmembrane region" description="Helical" evidence="6">
    <location>
        <begin position="243"/>
        <end position="263"/>
    </location>
</feature>
<accession>A0ABQ8FXP1</accession>
<dbReference type="PANTHER" id="PTHR33048">
    <property type="entry name" value="PTH11-LIKE INTEGRAL MEMBRANE PROTEIN (AFU_ORTHOLOGUE AFUA_5G11245)"/>
    <property type="match status" value="1"/>
</dbReference>
<evidence type="ECO:0000259" key="7">
    <source>
        <dbReference type="Pfam" id="PF20684"/>
    </source>
</evidence>
<dbReference type="PANTHER" id="PTHR33048:SF31">
    <property type="entry name" value="INTEGRAL MEMBRANE PROTEIN"/>
    <property type="match status" value="1"/>
</dbReference>
<feature type="transmembrane region" description="Helical" evidence="6">
    <location>
        <begin position="6"/>
        <end position="30"/>
    </location>
</feature>
<evidence type="ECO:0000256" key="2">
    <source>
        <dbReference type="ARBA" id="ARBA00022692"/>
    </source>
</evidence>
<keyword evidence="2 6" id="KW-0812">Transmembrane</keyword>
<keyword evidence="4 6" id="KW-0472">Membrane</keyword>
<feature type="transmembrane region" description="Helical" evidence="6">
    <location>
        <begin position="204"/>
        <end position="223"/>
    </location>
</feature>
<evidence type="ECO:0000256" key="4">
    <source>
        <dbReference type="ARBA" id="ARBA00023136"/>
    </source>
</evidence>
<comment type="subcellular location">
    <subcellularLocation>
        <location evidence="1">Membrane</location>
        <topology evidence="1">Multi-pass membrane protein</topology>
    </subcellularLocation>
</comment>
<name>A0ABQ8FXP1_9PEZI</name>
<dbReference type="EMBL" id="JAGTJR010000038">
    <property type="protein sequence ID" value="KAH7034003.1"/>
    <property type="molecule type" value="Genomic_DNA"/>
</dbReference>
<dbReference type="Proteomes" id="UP000774617">
    <property type="component" value="Unassembled WGS sequence"/>
</dbReference>
<keyword evidence="9" id="KW-1185">Reference proteome</keyword>
<feature type="transmembrane region" description="Helical" evidence="6">
    <location>
        <begin position="83"/>
        <end position="107"/>
    </location>
</feature>